<feature type="domain" description="Reductase C-terminal" evidence="6">
    <location>
        <begin position="320"/>
        <end position="395"/>
    </location>
</feature>
<keyword evidence="2" id="KW-0285">Flavoprotein</keyword>
<dbReference type="Gene3D" id="3.50.50.60">
    <property type="entry name" value="FAD/NAD(P)-binding domain"/>
    <property type="match status" value="2"/>
</dbReference>
<evidence type="ECO:0000256" key="3">
    <source>
        <dbReference type="ARBA" id="ARBA00022827"/>
    </source>
</evidence>
<evidence type="ECO:0000313" key="8">
    <source>
        <dbReference type="Proteomes" id="UP001501475"/>
    </source>
</evidence>
<dbReference type="SUPFAM" id="SSF55424">
    <property type="entry name" value="FAD/NAD-linked reductases, dimerisation (C-terminal) domain"/>
    <property type="match status" value="1"/>
</dbReference>
<evidence type="ECO:0000256" key="1">
    <source>
        <dbReference type="ARBA" id="ARBA00001974"/>
    </source>
</evidence>
<evidence type="ECO:0000259" key="6">
    <source>
        <dbReference type="Pfam" id="PF14759"/>
    </source>
</evidence>
<dbReference type="PRINTS" id="PR00368">
    <property type="entry name" value="FADPNR"/>
</dbReference>
<keyword evidence="4" id="KW-0560">Oxidoreductase</keyword>
<dbReference type="PRINTS" id="PR00469">
    <property type="entry name" value="PNDRDTASEII"/>
</dbReference>
<dbReference type="Proteomes" id="UP001501475">
    <property type="component" value="Unassembled WGS sequence"/>
</dbReference>
<reference evidence="7 8" key="1">
    <citation type="journal article" date="2019" name="Int. J. Syst. Evol. Microbiol.">
        <title>The Global Catalogue of Microorganisms (GCM) 10K type strain sequencing project: providing services to taxonomists for standard genome sequencing and annotation.</title>
        <authorList>
            <consortium name="The Broad Institute Genomics Platform"/>
            <consortium name="The Broad Institute Genome Sequencing Center for Infectious Disease"/>
            <person name="Wu L."/>
            <person name="Ma J."/>
        </authorList>
    </citation>
    <scope>NUCLEOTIDE SEQUENCE [LARGE SCALE GENOMIC DNA]</scope>
    <source>
        <strain evidence="7 8">JCM 15591</strain>
    </source>
</reference>
<dbReference type="InterPro" id="IPR036188">
    <property type="entry name" value="FAD/NAD-bd_sf"/>
</dbReference>
<organism evidence="7 8">
    <name type="scientific">Nostocoides vanveenii</name>
    <dbReference type="NCBI Taxonomy" id="330835"/>
    <lineage>
        <taxon>Bacteria</taxon>
        <taxon>Bacillati</taxon>
        <taxon>Actinomycetota</taxon>
        <taxon>Actinomycetes</taxon>
        <taxon>Micrococcales</taxon>
        <taxon>Intrasporangiaceae</taxon>
        <taxon>Nostocoides</taxon>
    </lineage>
</organism>
<dbReference type="InterPro" id="IPR023753">
    <property type="entry name" value="FAD/NAD-binding_dom"/>
</dbReference>
<dbReference type="RefSeq" id="WP_344067633.1">
    <property type="nucleotide sequence ID" value="NZ_BAAAPN010000059.1"/>
</dbReference>
<dbReference type="Gene3D" id="3.30.390.30">
    <property type="match status" value="1"/>
</dbReference>
<keyword evidence="8" id="KW-1185">Reference proteome</keyword>
<dbReference type="Pfam" id="PF07992">
    <property type="entry name" value="Pyr_redox_2"/>
    <property type="match status" value="1"/>
</dbReference>
<comment type="cofactor">
    <cofactor evidence="1">
        <name>FAD</name>
        <dbReference type="ChEBI" id="CHEBI:57692"/>
    </cofactor>
</comment>
<dbReference type="InterPro" id="IPR050446">
    <property type="entry name" value="FAD-oxidoreductase/Apoptosis"/>
</dbReference>
<evidence type="ECO:0000259" key="5">
    <source>
        <dbReference type="Pfam" id="PF07992"/>
    </source>
</evidence>
<comment type="caution">
    <text evidence="7">The sequence shown here is derived from an EMBL/GenBank/DDBJ whole genome shotgun (WGS) entry which is preliminary data.</text>
</comment>
<feature type="domain" description="FAD/NAD(P)-binding" evidence="5">
    <location>
        <begin position="7"/>
        <end position="299"/>
    </location>
</feature>
<dbReference type="EMBL" id="BAAAPN010000059">
    <property type="protein sequence ID" value="GAA1769463.1"/>
    <property type="molecule type" value="Genomic_DNA"/>
</dbReference>
<accession>A0ABN2KY99</accession>
<dbReference type="PANTHER" id="PTHR43557:SF2">
    <property type="entry name" value="RIESKE DOMAIN-CONTAINING PROTEIN-RELATED"/>
    <property type="match status" value="1"/>
</dbReference>
<evidence type="ECO:0000256" key="4">
    <source>
        <dbReference type="ARBA" id="ARBA00023002"/>
    </source>
</evidence>
<evidence type="ECO:0000256" key="2">
    <source>
        <dbReference type="ARBA" id="ARBA00022630"/>
    </source>
</evidence>
<proteinExistence type="predicted"/>
<sequence length="396" mass="42580">MTGPPSHVVVVGASLAGLHAVRGLRRRGFSGRIVLVGAEHYRPYDRPPLSKEFLWGRAEPTPYLIDEQDWDALDVDARLGVTATSVDRHSRRVALGDEDLSYDALVIATGLKARQLPGRTLPGVHTLRGVGDARNIREALDRATRLVVVGAGFIGAEVASAARRLGVHTTILEAAATPLRDAVGPTAGAALARLHARHGVELHCDTAVSEILGGDRVAGLRLADGSQLAADLVVVGIGAIPETDWLAGSGLDLNDGVLCDATLKAADGVWAAGDIARWPNPTFGTTMRLEHWTNAMQQGDHVAANLLDPEHATEFAEVPYFWSEWYGQFIQCVGMPMGEPALVVGDWDAEEFVALYRDGERLVGALTVNRRRDIMRYRRLIGARTAWDAALAAAPR</sequence>
<dbReference type="InterPro" id="IPR028202">
    <property type="entry name" value="Reductase_C"/>
</dbReference>
<name>A0ABN2KY99_9MICO</name>
<dbReference type="PANTHER" id="PTHR43557">
    <property type="entry name" value="APOPTOSIS-INDUCING FACTOR 1"/>
    <property type="match status" value="1"/>
</dbReference>
<protein>
    <submittedName>
        <fullName evidence="7">FAD-dependent oxidoreductase</fullName>
    </submittedName>
</protein>
<gene>
    <name evidence="7" type="ORF">GCM10009810_29980</name>
</gene>
<dbReference type="Pfam" id="PF14759">
    <property type="entry name" value="Reductase_C"/>
    <property type="match status" value="1"/>
</dbReference>
<keyword evidence="3" id="KW-0274">FAD</keyword>
<dbReference type="InterPro" id="IPR016156">
    <property type="entry name" value="FAD/NAD-linked_Rdtase_dimer_sf"/>
</dbReference>
<evidence type="ECO:0000313" key="7">
    <source>
        <dbReference type="EMBL" id="GAA1769463.1"/>
    </source>
</evidence>
<dbReference type="SUPFAM" id="SSF51905">
    <property type="entry name" value="FAD/NAD(P)-binding domain"/>
    <property type="match status" value="2"/>
</dbReference>